<dbReference type="Pfam" id="PF14759">
    <property type="entry name" value="Reductase_C"/>
    <property type="match status" value="1"/>
</dbReference>
<evidence type="ECO:0000256" key="1">
    <source>
        <dbReference type="ARBA" id="ARBA00001974"/>
    </source>
</evidence>
<reference evidence="8" key="1">
    <citation type="submission" date="2017-05" db="EMBL/GenBank/DDBJ databases">
        <title>Complete and WGS of Bordetella genogroups.</title>
        <authorList>
            <person name="Spilker T."/>
            <person name="Lipuma J."/>
        </authorList>
    </citation>
    <scope>NUCLEOTIDE SEQUENCE [LARGE SCALE GENOMIC DNA]</scope>
    <source>
        <strain evidence="8">AU6712</strain>
    </source>
</reference>
<dbReference type="EMBL" id="NEVU01000001">
    <property type="protein sequence ID" value="OZI77200.1"/>
    <property type="molecule type" value="Genomic_DNA"/>
</dbReference>
<dbReference type="InterPro" id="IPR036188">
    <property type="entry name" value="FAD/NAD-bd_sf"/>
</dbReference>
<dbReference type="PANTHER" id="PTHR43557">
    <property type="entry name" value="APOPTOSIS-INDUCING FACTOR 1"/>
    <property type="match status" value="1"/>
</dbReference>
<keyword evidence="3" id="KW-0274">FAD</keyword>
<evidence type="ECO:0000259" key="6">
    <source>
        <dbReference type="Pfam" id="PF14759"/>
    </source>
</evidence>
<dbReference type="InterPro" id="IPR050446">
    <property type="entry name" value="FAD-oxidoreductase/Apoptosis"/>
</dbReference>
<evidence type="ECO:0000256" key="4">
    <source>
        <dbReference type="ARBA" id="ARBA00023002"/>
    </source>
</evidence>
<keyword evidence="4" id="KW-0560">Oxidoreductase</keyword>
<accession>A0A261VUC3</accession>
<feature type="domain" description="FAD/NAD(P)-binding" evidence="5">
    <location>
        <begin position="3"/>
        <end position="299"/>
    </location>
</feature>
<dbReference type="OrthoDB" id="9769238at2"/>
<dbReference type="AlphaFoldDB" id="A0A261VUC3"/>
<feature type="domain" description="Reductase C-terminal" evidence="6">
    <location>
        <begin position="318"/>
        <end position="400"/>
    </location>
</feature>
<sequence length="402" mass="42198">MRQIVIIGGGHAAAQLCGSLADSGQDMAITLISEEAHLPYHRPPLSKTFIKDAAAEPALLRPAKAYDDAGVRLLLGETAVAIDRAERKVTLASGAQLSYDELVLATGTRARRLPGLEPEPANLHYVRSVADAQRLREALAAAGSVTVLGGGFIGLEVAATAAALGKQVAVFESQDRLLARSVSPEISDLVSANLREAGIALHLGAAVEGFDVADGRVRSLRAAGQAHAVELLIAGIGAVPETRLAEAAGLEVNNGIVVDGRMQTSDPHIHAIGDCTAFPYAREGRALRLESVQNANDQARVLAAVLGGQAAEYHALPWFWSDQGALRLQIAGIAPAGCERRIRPGAKPGSLSVMHFLNGRLMCVESINAPLDHMAARKLLDLAEHPPVDVLLDPAVALKTHC</sequence>
<gene>
    <name evidence="7" type="ORF">CAL22_01195</name>
</gene>
<dbReference type="GO" id="GO:0016651">
    <property type="term" value="F:oxidoreductase activity, acting on NAD(P)H"/>
    <property type="evidence" value="ECO:0007669"/>
    <property type="project" value="TreeGrafter"/>
</dbReference>
<dbReference type="PRINTS" id="PR00411">
    <property type="entry name" value="PNDRDTASEI"/>
</dbReference>
<dbReference type="InterPro" id="IPR023753">
    <property type="entry name" value="FAD/NAD-binding_dom"/>
</dbReference>
<organism evidence="7 8">
    <name type="scientific">Bordetella genomosp. 12</name>
    <dbReference type="NCBI Taxonomy" id="463035"/>
    <lineage>
        <taxon>Bacteria</taxon>
        <taxon>Pseudomonadati</taxon>
        <taxon>Pseudomonadota</taxon>
        <taxon>Betaproteobacteria</taxon>
        <taxon>Burkholderiales</taxon>
        <taxon>Alcaligenaceae</taxon>
        <taxon>Bordetella</taxon>
    </lineage>
</organism>
<keyword evidence="8" id="KW-1185">Reference proteome</keyword>
<dbReference type="SUPFAM" id="SSF51905">
    <property type="entry name" value="FAD/NAD(P)-binding domain"/>
    <property type="match status" value="2"/>
</dbReference>
<dbReference type="InterPro" id="IPR016156">
    <property type="entry name" value="FAD/NAD-linked_Rdtase_dimer_sf"/>
</dbReference>
<name>A0A261VUC3_9BORD</name>
<protein>
    <submittedName>
        <fullName evidence="7">Ferredoxin reductase</fullName>
    </submittedName>
</protein>
<comment type="caution">
    <text evidence="7">The sequence shown here is derived from an EMBL/GenBank/DDBJ whole genome shotgun (WGS) entry which is preliminary data.</text>
</comment>
<evidence type="ECO:0000313" key="8">
    <source>
        <dbReference type="Proteomes" id="UP000216429"/>
    </source>
</evidence>
<dbReference type="GO" id="GO:0005737">
    <property type="term" value="C:cytoplasm"/>
    <property type="evidence" value="ECO:0007669"/>
    <property type="project" value="TreeGrafter"/>
</dbReference>
<dbReference type="Gene3D" id="3.50.50.60">
    <property type="entry name" value="FAD/NAD(P)-binding domain"/>
    <property type="match status" value="2"/>
</dbReference>
<proteinExistence type="predicted"/>
<dbReference type="SUPFAM" id="SSF55424">
    <property type="entry name" value="FAD/NAD-linked reductases, dimerisation (C-terminal) domain"/>
    <property type="match status" value="1"/>
</dbReference>
<evidence type="ECO:0000256" key="2">
    <source>
        <dbReference type="ARBA" id="ARBA00022630"/>
    </source>
</evidence>
<evidence type="ECO:0000313" key="7">
    <source>
        <dbReference type="EMBL" id="OZI77200.1"/>
    </source>
</evidence>
<dbReference type="RefSeq" id="WP_094809676.1">
    <property type="nucleotide sequence ID" value="NZ_NEVU01000001.1"/>
</dbReference>
<dbReference type="Pfam" id="PF07992">
    <property type="entry name" value="Pyr_redox_2"/>
    <property type="match status" value="1"/>
</dbReference>
<evidence type="ECO:0000256" key="3">
    <source>
        <dbReference type="ARBA" id="ARBA00022827"/>
    </source>
</evidence>
<evidence type="ECO:0000259" key="5">
    <source>
        <dbReference type="Pfam" id="PF07992"/>
    </source>
</evidence>
<dbReference type="Proteomes" id="UP000216429">
    <property type="component" value="Unassembled WGS sequence"/>
</dbReference>
<keyword evidence="2" id="KW-0285">Flavoprotein</keyword>
<dbReference type="InterPro" id="IPR028202">
    <property type="entry name" value="Reductase_C"/>
</dbReference>
<comment type="cofactor">
    <cofactor evidence="1">
        <name>FAD</name>
        <dbReference type="ChEBI" id="CHEBI:57692"/>
    </cofactor>
</comment>
<dbReference type="PANTHER" id="PTHR43557:SF2">
    <property type="entry name" value="RIESKE DOMAIN-CONTAINING PROTEIN-RELATED"/>
    <property type="match status" value="1"/>
</dbReference>
<dbReference type="PRINTS" id="PR00368">
    <property type="entry name" value="FADPNR"/>
</dbReference>
<dbReference type="Gene3D" id="3.30.390.30">
    <property type="match status" value="1"/>
</dbReference>